<dbReference type="Pfam" id="PF05949">
    <property type="entry name" value="DUF881"/>
    <property type="match status" value="1"/>
</dbReference>
<keyword evidence="3" id="KW-1133">Transmembrane helix</keyword>
<evidence type="ECO:0000256" key="1">
    <source>
        <dbReference type="ARBA" id="ARBA00009108"/>
    </source>
</evidence>
<keyword evidence="3" id="KW-0472">Membrane</keyword>
<organism evidence="4 5">
    <name type="scientific">Phascolarctobacterium succinatutens</name>
    <dbReference type="NCBI Taxonomy" id="626940"/>
    <lineage>
        <taxon>Bacteria</taxon>
        <taxon>Bacillati</taxon>
        <taxon>Bacillota</taxon>
        <taxon>Negativicutes</taxon>
        <taxon>Acidaminococcales</taxon>
        <taxon>Acidaminococcaceae</taxon>
        <taxon>Phascolarctobacterium</taxon>
    </lineage>
</organism>
<evidence type="ECO:0000256" key="2">
    <source>
        <dbReference type="SAM" id="Coils"/>
    </source>
</evidence>
<dbReference type="PANTHER" id="PTHR37313:SF2">
    <property type="entry name" value="UPF0749 PROTEIN YLXX"/>
    <property type="match status" value="1"/>
</dbReference>
<keyword evidence="2" id="KW-0175">Coiled coil</keyword>
<feature type="coiled-coil region" evidence="2">
    <location>
        <begin position="44"/>
        <end position="71"/>
    </location>
</feature>
<comment type="caution">
    <text evidence="4">The sequence shown here is derived from an EMBL/GenBank/DDBJ whole genome shotgun (WGS) entry which is preliminary data.</text>
</comment>
<gene>
    <name evidence="4" type="ORF">BHW43_05120</name>
</gene>
<dbReference type="AlphaFoldDB" id="A0A1Q6R606"/>
<comment type="similarity">
    <text evidence="1">Belongs to the UPF0749 family.</text>
</comment>
<proteinExistence type="inferred from homology"/>
<dbReference type="EMBL" id="MNTG01000027">
    <property type="protein sequence ID" value="OLA37779.1"/>
    <property type="molecule type" value="Genomic_DNA"/>
</dbReference>
<name>A0A1Q6R606_9FIRM</name>
<feature type="transmembrane region" description="Helical" evidence="3">
    <location>
        <begin position="12"/>
        <end position="30"/>
    </location>
</feature>
<evidence type="ECO:0000313" key="4">
    <source>
        <dbReference type="EMBL" id="OLA37779.1"/>
    </source>
</evidence>
<evidence type="ECO:0008006" key="6">
    <source>
        <dbReference type="Google" id="ProtNLM"/>
    </source>
</evidence>
<reference evidence="4 5" key="1">
    <citation type="journal article" date="2016" name="Nat. Biotechnol.">
        <title>Measurement of bacterial replication rates in microbial communities.</title>
        <authorList>
            <person name="Brown C.T."/>
            <person name="Olm M.R."/>
            <person name="Thomas B.C."/>
            <person name="Banfield J.F."/>
        </authorList>
    </citation>
    <scope>NUCLEOTIDE SEQUENCE [LARGE SCALE GENOMIC DNA]</scope>
    <source>
        <strain evidence="4">46_33</strain>
    </source>
</reference>
<keyword evidence="3" id="KW-0812">Transmembrane</keyword>
<evidence type="ECO:0000256" key="3">
    <source>
        <dbReference type="SAM" id="Phobius"/>
    </source>
</evidence>
<evidence type="ECO:0000313" key="5">
    <source>
        <dbReference type="Proteomes" id="UP000186777"/>
    </source>
</evidence>
<dbReference type="STRING" id="626940.BHW43_05120"/>
<sequence>MKEIFTMDLKGKLLIAVVFMVLGFMLSVQYKTTELQRNVRMDRVEDLSERLKVMEAENKQLLTELETLRAGAAKDPADDRMKLMAGTTDVEGEGIEILLDDSNIAKKSGENPNLYIIHDEDLLRVLNELRAAGAEAISVNDQRIVAMSEIRCAGPTISVNNVRSAPPYVIKAIGAPKTLSSALRLRGGVVETFEFWGIQVKIKTVEKLHIPALKAPRSFEYAKTVESKEAAK</sequence>
<dbReference type="RefSeq" id="WP_293809063.1">
    <property type="nucleotide sequence ID" value="NZ_CAJLOJ010000019.1"/>
</dbReference>
<dbReference type="Gene3D" id="3.30.70.1880">
    <property type="entry name" value="Protein of unknown function DUF881"/>
    <property type="match status" value="1"/>
</dbReference>
<dbReference type="Proteomes" id="UP000186777">
    <property type="component" value="Unassembled WGS sequence"/>
</dbReference>
<protein>
    <recommendedName>
        <fullName evidence="6">DUF881 domain-containing protein</fullName>
    </recommendedName>
</protein>
<dbReference type="InterPro" id="IPR010273">
    <property type="entry name" value="DUF881"/>
</dbReference>
<accession>A0A1Q6R606</accession>
<dbReference type="PANTHER" id="PTHR37313">
    <property type="entry name" value="UPF0749 PROTEIN RV1825"/>
    <property type="match status" value="1"/>
</dbReference>